<sequence length="229" mass="24099">MFEGHLGVIAATANVAFLLAFPSLFSIINPIGGALIFSVYTRAFAQRDRQTIAGLVGFYSLAIMFCALWGGAYVLSFFGVSIDALRLAGGTVVALSGWHLLNSGEQHPDQKTSGDAAGDAGDDPKQVAFFPLTLPFTTGPGTIAVAITLGAERPRDSAHALAFFIGVTLAAIANAAIIWIAYRFADRLTAMMGATARQVVVRMSAFLLMCIGVQILVTAVGDLVAEWRG</sequence>
<comment type="similarity">
    <text evidence="2 8">Belongs to the UPF0056 (MarC) family.</text>
</comment>
<feature type="transmembrane region" description="Helical" evidence="8">
    <location>
        <begin position="161"/>
        <end position="185"/>
    </location>
</feature>
<dbReference type="RefSeq" id="WP_113892369.1">
    <property type="nucleotide sequence ID" value="NZ_QNRK01000041.1"/>
</dbReference>
<organism evidence="9 10">
    <name type="scientific">Roseiarcus fermentans</name>
    <dbReference type="NCBI Taxonomy" id="1473586"/>
    <lineage>
        <taxon>Bacteria</taxon>
        <taxon>Pseudomonadati</taxon>
        <taxon>Pseudomonadota</taxon>
        <taxon>Alphaproteobacteria</taxon>
        <taxon>Hyphomicrobiales</taxon>
        <taxon>Roseiarcaceae</taxon>
        <taxon>Roseiarcus</taxon>
    </lineage>
</organism>
<comment type="caution">
    <text evidence="8">Lacks conserved residue(s) required for the propagation of feature annotation.</text>
</comment>
<comment type="subcellular location">
    <subcellularLocation>
        <location evidence="1">Cell inner membrane</location>
        <topology evidence="1">Multi-pass membrane protein</topology>
    </subcellularLocation>
    <subcellularLocation>
        <location evidence="8">Cell membrane</location>
        <topology evidence="8">Multi-pass membrane protein</topology>
    </subcellularLocation>
</comment>
<evidence type="ECO:0000313" key="10">
    <source>
        <dbReference type="Proteomes" id="UP000253529"/>
    </source>
</evidence>
<dbReference type="InterPro" id="IPR002771">
    <property type="entry name" value="Multi_antbiot-R_MarC"/>
</dbReference>
<dbReference type="GO" id="GO:0005886">
    <property type="term" value="C:plasma membrane"/>
    <property type="evidence" value="ECO:0007669"/>
    <property type="project" value="UniProtKB-SubCell"/>
</dbReference>
<dbReference type="PANTHER" id="PTHR33508:SF2">
    <property type="entry name" value="UPF0056 INNER MEMBRANE PROTEIN MARC"/>
    <property type="match status" value="1"/>
</dbReference>
<evidence type="ECO:0000313" key="9">
    <source>
        <dbReference type="EMBL" id="RBP04068.1"/>
    </source>
</evidence>
<evidence type="ECO:0000256" key="7">
    <source>
        <dbReference type="ARBA" id="ARBA00023136"/>
    </source>
</evidence>
<feature type="transmembrane region" description="Helical" evidence="8">
    <location>
        <begin position="205"/>
        <end position="225"/>
    </location>
</feature>
<dbReference type="Pfam" id="PF01914">
    <property type="entry name" value="MarC"/>
    <property type="match status" value="1"/>
</dbReference>
<reference evidence="9 10" key="1">
    <citation type="submission" date="2018-06" db="EMBL/GenBank/DDBJ databases">
        <title>Genomic Encyclopedia of Type Strains, Phase IV (KMG-IV): sequencing the most valuable type-strain genomes for metagenomic binning, comparative biology and taxonomic classification.</title>
        <authorList>
            <person name="Goeker M."/>
        </authorList>
    </citation>
    <scope>NUCLEOTIDE SEQUENCE [LARGE SCALE GENOMIC DNA]</scope>
    <source>
        <strain evidence="9 10">DSM 24875</strain>
    </source>
</reference>
<accession>A0A366ENW0</accession>
<dbReference type="NCBIfam" id="TIGR00427">
    <property type="entry name" value="NAAT family transporter"/>
    <property type="match status" value="1"/>
</dbReference>
<dbReference type="PANTHER" id="PTHR33508">
    <property type="entry name" value="UPF0056 MEMBRANE PROTEIN YHCE"/>
    <property type="match status" value="1"/>
</dbReference>
<evidence type="ECO:0000256" key="2">
    <source>
        <dbReference type="ARBA" id="ARBA00009784"/>
    </source>
</evidence>
<evidence type="ECO:0000256" key="6">
    <source>
        <dbReference type="ARBA" id="ARBA00022989"/>
    </source>
</evidence>
<keyword evidence="5 8" id="KW-0812">Transmembrane</keyword>
<evidence type="ECO:0000256" key="5">
    <source>
        <dbReference type="ARBA" id="ARBA00022692"/>
    </source>
</evidence>
<feature type="transmembrane region" description="Helical" evidence="8">
    <location>
        <begin position="52"/>
        <end position="75"/>
    </location>
</feature>
<dbReference type="EMBL" id="QNRK01000041">
    <property type="protein sequence ID" value="RBP04068.1"/>
    <property type="molecule type" value="Genomic_DNA"/>
</dbReference>
<dbReference type="OrthoDB" id="21094at2"/>
<keyword evidence="7 8" id="KW-0472">Membrane</keyword>
<keyword evidence="6 8" id="KW-1133">Transmembrane helix</keyword>
<evidence type="ECO:0000256" key="3">
    <source>
        <dbReference type="ARBA" id="ARBA00022475"/>
    </source>
</evidence>
<comment type="caution">
    <text evidence="9">The sequence shown here is derived from an EMBL/GenBank/DDBJ whole genome shotgun (WGS) entry which is preliminary data.</text>
</comment>
<dbReference type="Proteomes" id="UP000253529">
    <property type="component" value="Unassembled WGS sequence"/>
</dbReference>
<evidence type="ECO:0000256" key="4">
    <source>
        <dbReference type="ARBA" id="ARBA00022519"/>
    </source>
</evidence>
<evidence type="ECO:0000256" key="1">
    <source>
        <dbReference type="ARBA" id="ARBA00004429"/>
    </source>
</evidence>
<gene>
    <name evidence="9" type="ORF">DFR50_14140</name>
</gene>
<keyword evidence="10" id="KW-1185">Reference proteome</keyword>
<dbReference type="AlphaFoldDB" id="A0A366ENW0"/>
<name>A0A366ENW0_9HYPH</name>
<feature type="transmembrane region" description="Helical" evidence="8">
    <location>
        <begin position="15"/>
        <end position="40"/>
    </location>
</feature>
<protein>
    <recommendedName>
        <fullName evidence="8">UPF0056 membrane protein</fullName>
    </recommendedName>
</protein>
<proteinExistence type="inferred from homology"/>
<evidence type="ECO:0000256" key="8">
    <source>
        <dbReference type="RuleBase" id="RU362048"/>
    </source>
</evidence>
<keyword evidence="3" id="KW-1003">Cell membrane</keyword>
<keyword evidence="4" id="KW-0997">Cell inner membrane</keyword>
<feature type="transmembrane region" description="Helical" evidence="8">
    <location>
        <begin position="128"/>
        <end position="149"/>
    </location>
</feature>